<evidence type="ECO:0000313" key="4">
    <source>
        <dbReference type="Proteomes" id="UP000823886"/>
    </source>
</evidence>
<dbReference type="AlphaFoldDB" id="A0A9D2PN77"/>
<keyword evidence="1" id="KW-0175">Coiled coil</keyword>
<dbReference type="InterPro" id="IPR001173">
    <property type="entry name" value="Glyco_trans_2-like"/>
</dbReference>
<reference evidence="3" key="2">
    <citation type="submission" date="2021-04" db="EMBL/GenBank/DDBJ databases">
        <authorList>
            <person name="Gilroy R."/>
        </authorList>
    </citation>
    <scope>NUCLEOTIDE SEQUENCE</scope>
    <source>
        <strain evidence="3">ChiBcec2-3848</strain>
    </source>
</reference>
<dbReference type="Pfam" id="PF00535">
    <property type="entry name" value="Glycos_transf_2"/>
    <property type="match status" value="1"/>
</dbReference>
<proteinExistence type="predicted"/>
<protein>
    <submittedName>
        <fullName evidence="3">Glycosyltransferase family 2 protein</fullName>
    </submittedName>
</protein>
<name>A0A9D2PN77_9FIRM</name>
<dbReference type="GO" id="GO:0016758">
    <property type="term" value="F:hexosyltransferase activity"/>
    <property type="evidence" value="ECO:0007669"/>
    <property type="project" value="UniProtKB-ARBA"/>
</dbReference>
<organism evidence="3 4">
    <name type="scientific">Candidatus Blautia merdavium</name>
    <dbReference type="NCBI Taxonomy" id="2838494"/>
    <lineage>
        <taxon>Bacteria</taxon>
        <taxon>Bacillati</taxon>
        <taxon>Bacillota</taxon>
        <taxon>Clostridia</taxon>
        <taxon>Lachnospirales</taxon>
        <taxon>Lachnospiraceae</taxon>
        <taxon>Blautia</taxon>
    </lineage>
</organism>
<evidence type="ECO:0000256" key="1">
    <source>
        <dbReference type="SAM" id="Coils"/>
    </source>
</evidence>
<feature type="coiled-coil region" evidence="1">
    <location>
        <begin position="384"/>
        <end position="425"/>
    </location>
</feature>
<dbReference type="Proteomes" id="UP000823886">
    <property type="component" value="Unassembled WGS sequence"/>
</dbReference>
<evidence type="ECO:0000313" key="3">
    <source>
        <dbReference type="EMBL" id="HJC62265.1"/>
    </source>
</evidence>
<dbReference type="CDD" id="cd00761">
    <property type="entry name" value="Glyco_tranf_GTA_type"/>
    <property type="match status" value="1"/>
</dbReference>
<dbReference type="SUPFAM" id="SSF53448">
    <property type="entry name" value="Nucleotide-diphospho-sugar transferases"/>
    <property type="match status" value="1"/>
</dbReference>
<sequence>METPRISVLMVNYNQEDLIAQSIECVLNQTYRNLQFLIVDDGSTDSSPEIIRRYAQKDDRIEYYPMEKNMHISYATNYGFSKVEGEYLARIDSDDLWDLQKLERQLAYMEKTAGCQICFTGTDLIDEYGNSINEMENVRFLYELLNQPNMSQEELLRFFFTEGNRFTHSSVLMKTSVMKETGGFRLAYRQLHDFDYWVRIVKRYPLYLLEEPLTKLRRFVHTDKKNTSSQSETDTIRFYNEYMMIRETFFDDLEPSLFRSAFGGSFRKKDAASPEELECEKAFLLLDGFSIGGRQQPILGLRRLAGLFEKEQTADVLIRTYHYTPVDYYKDNGNSLFYDPFTQDAVFNIRKIAADNESLLADNQKLLSDNNQLAQWNHTLAGDNQILLENKQRLEADNRRLEEQNAALAAQAEQLSQNLKYAEASLDTVINSTCWKMTSPVRKVLDKIKH</sequence>
<dbReference type="Gene3D" id="3.90.550.10">
    <property type="entry name" value="Spore Coat Polysaccharide Biosynthesis Protein SpsA, Chain A"/>
    <property type="match status" value="1"/>
</dbReference>
<dbReference type="PANTHER" id="PTHR22916:SF3">
    <property type="entry name" value="UDP-GLCNAC:BETAGAL BETA-1,3-N-ACETYLGLUCOSAMINYLTRANSFERASE-LIKE PROTEIN 1"/>
    <property type="match status" value="1"/>
</dbReference>
<comment type="caution">
    <text evidence="3">The sequence shown here is derived from an EMBL/GenBank/DDBJ whole genome shotgun (WGS) entry which is preliminary data.</text>
</comment>
<dbReference type="InterPro" id="IPR029044">
    <property type="entry name" value="Nucleotide-diphossugar_trans"/>
</dbReference>
<gene>
    <name evidence="3" type="ORF">H9753_01420</name>
</gene>
<reference evidence="3" key="1">
    <citation type="journal article" date="2021" name="PeerJ">
        <title>Extensive microbial diversity within the chicken gut microbiome revealed by metagenomics and culture.</title>
        <authorList>
            <person name="Gilroy R."/>
            <person name="Ravi A."/>
            <person name="Getino M."/>
            <person name="Pursley I."/>
            <person name="Horton D.L."/>
            <person name="Alikhan N.F."/>
            <person name="Baker D."/>
            <person name="Gharbi K."/>
            <person name="Hall N."/>
            <person name="Watson M."/>
            <person name="Adriaenssens E.M."/>
            <person name="Foster-Nyarko E."/>
            <person name="Jarju S."/>
            <person name="Secka A."/>
            <person name="Antonio M."/>
            <person name="Oren A."/>
            <person name="Chaudhuri R.R."/>
            <person name="La Ragione R."/>
            <person name="Hildebrand F."/>
            <person name="Pallen M.J."/>
        </authorList>
    </citation>
    <scope>NUCLEOTIDE SEQUENCE</scope>
    <source>
        <strain evidence="3">ChiBcec2-3848</strain>
    </source>
</reference>
<feature type="domain" description="Glycosyltransferase 2-like" evidence="2">
    <location>
        <begin position="7"/>
        <end position="169"/>
    </location>
</feature>
<dbReference type="PANTHER" id="PTHR22916">
    <property type="entry name" value="GLYCOSYLTRANSFERASE"/>
    <property type="match status" value="1"/>
</dbReference>
<evidence type="ECO:0000259" key="2">
    <source>
        <dbReference type="Pfam" id="PF00535"/>
    </source>
</evidence>
<dbReference type="EMBL" id="DWVZ01000014">
    <property type="protein sequence ID" value="HJC62265.1"/>
    <property type="molecule type" value="Genomic_DNA"/>
</dbReference>
<accession>A0A9D2PN77</accession>